<dbReference type="AlphaFoldDB" id="A0A562KP70"/>
<sequence length="337" mass="39803">MLNLKINYSYKKLDANLWDNSSSATYFTSSNWHDVVLSFYHGTFLTRRLHKPVYFQASFDDGSWILGFFFVSKTIKGKTITFGHLLGPSDYYDLLYSPSITNEQFQVLFNQIQLDFKSRTMQFVHLKASSKCYQAIAQLPLVISTPLSCVAIPLPETYEAYYSSLSKSVRQNIRTAYNRLEKSNLHVQLEIFEKRDYAQINWEQLKQLYSSRNDFRKEKKYWKSQLYFWLDYGFQHEKDMFDFETIRKTDFTLAVLKINQEIAAYFFGFKIEKNIEINRVVINDDFKFFSPGLLLFNEYIKKEIPQIEGIDLTVGDEKYKFDLGGKPHIIYNLKVSI</sequence>
<accession>A0A562KP70</accession>
<dbReference type="GO" id="GO:0016740">
    <property type="term" value="F:transferase activity"/>
    <property type="evidence" value="ECO:0007669"/>
    <property type="project" value="UniProtKB-KW"/>
</dbReference>
<dbReference type="InterPro" id="IPR016181">
    <property type="entry name" value="Acyl_CoA_acyltransferase"/>
</dbReference>
<keyword evidence="3" id="KW-1185">Reference proteome</keyword>
<dbReference type="OrthoDB" id="1100776at2"/>
<feature type="domain" description="BioF2-like acetyltransferase" evidence="1">
    <location>
        <begin position="167"/>
        <end position="320"/>
    </location>
</feature>
<name>A0A562KP70_9FLAO</name>
<protein>
    <submittedName>
        <fullName evidence="2">Acetyltransferase (GNAT) family protein</fullName>
    </submittedName>
</protein>
<evidence type="ECO:0000313" key="3">
    <source>
        <dbReference type="Proteomes" id="UP000315312"/>
    </source>
</evidence>
<comment type="caution">
    <text evidence="2">The sequence shown here is derived from an EMBL/GenBank/DDBJ whole genome shotgun (WGS) entry which is preliminary data.</text>
</comment>
<evidence type="ECO:0000313" key="2">
    <source>
        <dbReference type="EMBL" id="TWH97211.1"/>
    </source>
</evidence>
<keyword evidence="2" id="KW-0808">Transferase</keyword>
<reference evidence="2 3" key="1">
    <citation type="journal article" date="2015" name="Stand. Genomic Sci.">
        <title>Genomic Encyclopedia of Bacterial and Archaeal Type Strains, Phase III: the genomes of soil and plant-associated and newly described type strains.</title>
        <authorList>
            <person name="Whitman W.B."/>
            <person name="Woyke T."/>
            <person name="Klenk H.P."/>
            <person name="Zhou Y."/>
            <person name="Lilburn T.G."/>
            <person name="Beck B.J."/>
            <person name="De Vos P."/>
            <person name="Vandamme P."/>
            <person name="Eisen J.A."/>
            <person name="Garrity G."/>
            <person name="Hugenholtz P."/>
            <person name="Kyrpides N.C."/>
        </authorList>
    </citation>
    <scope>NUCLEOTIDE SEQUENCE [LARGE SCALE GENOMIC DNA]</scope>
    <source>
        <strain evidence="2 3">CGMCC 1.6844</strain>
    </source>
</reference>
<dbReference type="SUPFAM" id="SSF55729">
    <property type="entry name" value="Acyl-CoA N-acyltransferases (Nat)"/>
    <property type="match status" value="1"/>
</dbReference>
<dbReference type="EMBL" id="VLKM01000002">
    <property type="protein sequence ID" value="TWH97211.1"/>
    <property type="molecule type" value="Genomic_DNA"/>
</dbReference>
<dbReference type="InterPro" id="IPR038740">
    <property type="entry name" value="BioF2-like_GNAT_dom"/>
</dbReference>
<gene>
    <name evidence="2" type="ORF">IP97_00638</name>
</gene>
<proteinExistence type="predicted"/>
<dbReference type="Pfam" id="PF13480">
    <property type="entry name" value="Acetyltransf_6"/>
    <property type="match status" value="1"/>
</dbReference>
<evidence type="ECO:0000259" key="1">
    <source>
        <dbReference type="Pfam" id="PF13480"/>
    </source>
</evidence>
<dbReference type="Proteomes" id="UP000315312">
    <property type="component" value="Unassembled WGS sequence"/>
</dbReference>
<organism evidence="2 3">
    <name type="scientific">Flavobacterium cheniae</name>
    <dbReference type="NCBI Taxonomy" id="295428"/>
    <lineage>
        <taxon>Bacteria</taxon>
        <taxon>Pseudomonadati</taxon>
        <taxon>Bacteroidota</taxon>
        <taxon>Flavobacteriia</taxon>
        <taxon>Flavobacteriales</taxon>
        <taxon>Flavobacteriaceae</taxon>
        <taxon>Flavobacterium</taxon>
    </lineage>
</organism>
<dbReference type="RefSeq" id="WP_133609659.1">
    <property type="nucleotide sequence ID" value="NZ_SNZC01000003.1"/>
</dbReference>